<sequence>MRRGAALGHLVRARRLLRDVVRTTRRGVLVLTRTADGRRRGRRIGGAVTSLRTAHAACLVAHLAADLWSGRRRRLPPLTAALLATLLVIHLVRGPVGVWLFPHLRLPTAAVCIRPAATLAARRLDARLIVGSVVAHVDVAHVLYNVAATAAWLPSVEVAAGPAGTAAVLAALAVISHGMTVLLAVAVAAVGLAPNASRACIMGASGVLFGVRVLGGSTALTTRPGRRDAAAGTRLIGGAGIAPGLPAVRLPVWAATIGEAALLSAVHPRASFVGHAAGILAGWVVMVGVLGARALSASASQWWTAVVQRRGGMTLHVATADEGGVDIADESLRDGATGERPTDGEPVARATRDSGRASGHHHRRPHAVADS</sequence>
<reference evidence="1" key="1">
    <citation type="submission" date="2019-11" db="EMBL/GenBank/DDBJ databases">
        <title>Nori genome reveals adaptations in red seaweeds to the harsh intertidal environment.</title>
        <authorList>
            <person name="Wang D."/>
            <person name="Mao Y."/>
        </authorList>
    </citation>
    <scope>NUCLEOTIDE SEQUENCE</scope>
    <source>
        <tissue evidence="1">Gametophyte</tissue>
    </source>
</reference>
<dbReference type="EMBL" id="CM020620">
    <property type="protein sequence ID" value="KAK1868691.1"/>
    <property type="molecule type" value="Genomic_DNA"/>
</dbReference>
<name>A0ACC3CFC7_PYRYE</name>
<keyword evidence="2" id="KW-1185">Reference proteome</keyword>
<evidence type="ECO:0000313" key="1">
    <source>
        <dbReference type="EMBL" id="KAK1868691.1"/>
    </source>
</evidence>
<organism evidence="1 2">
    <name type="scientific">Pyropia yezoensis</name>
    <name type="common">Susabi-nori</name>
    <name type="synonym">Porphyra yezoensis</name>
    <dbReference type="NCBI Taxonomy" id="2788"/>
    <lineage>
        <taxon>Eukaryota</taxon>
        <taxon>Rhodophyta</taxon>
        <taxon>Bangiophyceae</taxon>
        <taxon>Bangiales</taxon>
        <taxon>Bangiaceae</taxon>
        <taxon>Pyropia</taxon>
    </lineage>
</organism>
<evidence type="ECO:0000313" key="2">
    <source>
        <dbReference type="Proteomes" id="UP000798662"/>
    </source>
</evidence>
<proteinExistence type="predicted"/>
<gene>
    <name evidence="1" type="ORF">I4F81_011174</name>
</gene>
<dbReference type="Proteomes" id="UP000798662">
    <property type="component" value="Chromosome 3"/>
</dbReference>
<accession>A0ACC3CFC7</accession>
<protein>
    <submittedName>
        <fullName evidence="1">Uncharacterized protein</fullName>
    </submittedName>
</protein>
<comment type="caution">
    <text evidence="1">The sequence shown here is derived from an EMBL/GenBank/DDBJ whole genome shotgun (WGS) entry which is preliminary data.</text>
</comment>